<keyword evidence="1" id="KW-1133">Transmembrane helix</keyword>
<dbReference type="KEGG" id="fmr:Fuma_02218"/>
<name>A0A1P8WF08_9PLAN</name>
<evidence type="ECO:0000313" key="3">
    <source>
        <dbReference type="Proteomes" id="UP000187735"/>
    </source>
</evidence>
<reference evidence="2 3" key="1">
    <citation type="journal article" date="2016" name="Front. Microbiol.">
        <title>Fuerstia marisgermanicae gen. nov., sp. nov., an Unusual Member of the Phylum Planctomycetes from the German Wadden Sea.</title>
        <authorList>
            <person name="Kohn T."/>
            <person name="Heuer A."/>
            <person name="Jogler M."/>
            <person name="Vollmers J."/>
            <person name="Boedeker C."/>
            <person name="Bunk B."/>
            <person name="Rast P."/>
            <person name="Borchert D."/>
            <person name="Glockner I."/>
            <person name="Freese H.M."/>
            <person name="Klenk H.P."/>
            <person name="Overmann J."/>
            <person name="Kaster A.K."/>
            <person name="Rohde M."/>
            <person name="Wiegand S."/>
            <person name="Jogler C."/>
        </authorList>
    </citation>
    <scope>NUCLEOTIDE SEQUENCE [LARGE SCALE GENOMIC DNA]</scope>
    <source>
        <strain evidence="2 3">NH11</strain>
    </source>
</reference>
<accession>A0A1P8WF08</accession>
<dbReference type="STRING" id="1891926.Fuma_02218"/>
<protein>
    <submittedName>
        <fullName evidence="2">Putative transmembrane transcriptional regulator (Anti-sigma factor)</fullName>
    </submittedName>
</protein>
<evidence type="ECO:0000256" key="1">
    <source>
        <dbReference type="SAM" id="Phobius"/>
    </source>
</evidence>
<dbReference type="RefSeq" id="WP_077024209.1">
    <property type="nucleotide sequence ID" value="NZ_CP017641.1"/>
</dbReference>
<gene>
    <name evidence="2" type="ORF">Fuma_02218</name>
</gene>
<proteinExistence type="predicted"/>
<feature type="transmembrane region" description="Helical" evidence="1">
    <location>
        <begin position="100"/>
        <end position="120"/>
    </location>
</feature>
<sequence>MIQHVDTEQPDRSIVITDLDLAAYAEGFLSPQRRAEVDSVLSRCPELRSLVGHCDAVGQVCQDHESAVHVDKFSQHTVVAPASAATDRTDARGSRRNKVWWTRVASAALLCVVLIGGSALHTASAAVARLDHVEQEILTDQLVPGSEQSQAARRTLLELGDSLLLSSRDNRRRKRLLATMYLADARIKFDRINLGELSGIASSDAVNLCVRVIDALTTQRILSNVERQLLVEAWWIKANVEFAFGTVHRGDHRANGRLRSAVDSLLSAAQICEDSTPDFANLYELKIRGLLAKALHKGAATALKTDPEFHRNLRTSYPELNDMPAGQTVEVLCRQATHQQGNDPRFAVAFLNIQNTLALHLSQRPGRTSEAEETYQRALEAAASVDASNLPSAVGRELPLIHGRLFGNLADLHDTESDLDSAARERDSAIGIFKNELRLQRNNELFFELGWVTARQVLTQYRRLQQGACDEGAVVALLGSLDTLSGGFQSMDGFQLAPHEVFFLNVVRAELSGATGPRPKFSDYVNVTTSFAVSPRQVSLFLSFADHEWLQEDADFQAAVEAIASAQPKDAAL</sequence>
<dbReference type="Proteomes" id="UP000187735">
    <property type="component" value="Chromosome"/>
</dbReference>
<dbReference type="EMBL" id="CP017641">
    <property type="protein sequence ID" value="APZ92607.1"/>
    <property type="molecule type" value="Genomic_DNA"/>
</dbReference>
<keyword evidence="3" id="KW-1185">Reference proteome</keyword>
<keyword evidence="1" id="KW-0472">Membrane</keyword>
<organism evidence="2 3">
    <name type="scientific">Fuerstiella marisgermanici</name>
    <dbReference type="NCBI Taxonomy" id="1891926"/>
    <lineage>
        <taxon>Bacteria</taxon>
        <taxon>Pseudomonadati</taxon>
        <taxon>Planctomycetota</taxon>
        <taxon>Planctomycetia</taxon>
        <taxon>Planctomycetales</taxon>
        <taxon>Planctomycetaceae</taxon>
        <taxon>Fuerstiella</taxon>
    </lineage>
</organism>
<evidence type="ECO:0000313" key="2">
    <source>
        <dbReference type="EMBL" id="APZ92607.1"/>
    </source>
</evidence>
<keyword evidence="1 2" id="KW-0812">Transmembrane</keyword>
<dbReference type="AlphaFoldDB" id="A0A1P8WF08"/>